<gene>
    <name evidence="1" type="ORF">EDEG_00020</name>
</gene>
<proteinExistence type="predicted"/>
<reference evidence="1 2" key="1">
    <citation type="submission" date="2011-08" db="EMBL/GenBank/DDBJ databases">
        <authorList>
            <person name="Liu Z.J."/>
            <person name="Shi F.L."/>
            <person name="Lu J.Q."/>
            <person name="Li M."/>
            <person name="Wang Z.L."/>
        </authorList>
    </citation>
    <scope>NUCLEOTIDE SEQUENCE [LARGE SCALE GENOMIC DNA]</scope>
    <source>
        <strain evidence="1 2">USNM 41457</strain>
    </source>
</reference>
<organism evidence="1 2">
    <name type="scientific">Edhazardia aedis (strain USNM 41457)</name>
    <name type="common">Microsporidian parasite</name>
    <dbReference type="NCBI Taxonomy" id="1003232"/>
    <lineage>
        <taxon>Eukaryota</taxon>
        <taxon>Fungi</taxon>
        <taxon>Fungi incertae sedis</taxon>
        <taxon>Microsporidia</taxon>
        <taxon>Edhazardia</taxon>
    </lineage>
</organism>
<evidence type="ECO:0000313" key="2">
    <source>
        <dbReference type="Proteomes" id="UP000003163"/>
    </source>
</evidence>
<name>J9DK05_EDHAE</name>
<dbReference type="VEuPathDB" id="MicrosporidiaDB:EDEG_00020"/>
<comment type="caution">
    <text evidence="1">The sequence shown here is derived from an EMBL/GenBank/DDBJ whole genome shotgun (WGS) entry which is preliminary data.</text>
</comment>
<accession>J9DK05</accession>
<keyword evidence="2" id="KW-1185">Reference proteome</keyword>
<reference evidence="2" key="2">
    <citation type="submission" date="2015-07" db="EMBL/GenBank/DDBJ databases">
        <title>Contrasting host-pathogen interactions and genome evolution in two generalist and specialist microsporidian pathogens of mosquitoes.</title>
        <authorList>
            <consortium name="The Broad Institute Genomics Platform"/>
            <consortium name="The Broad Institute Genome Sequencing Center for Infectious Disease"/>
            <person name="Cuomo C.A."/>
            <person name="Sanscrainte N.D."/>
            <person name="Goldberg J.M."/>
            <person name="Heiman D."/>
            <person name="Young S."/>
            <person name="Zeng Q."/>
            <person name="Becnel J.J."/>
            <person name="Birren B.W."/>
        </authorList>
    </citation>
    <scope>NUCLEOTIDE SEQUENCE [LARGE SCALE GENOMIC DNA]</scope>
    <source>
        <strain evidence="2">USNM 41457</strain>
    </source>
</reference>
<dbReference type="AlphaFoldDB" id="J9DK05"/>
<sequence>MVWTQYVLMQMYFGVFEFTSKNDSNPIQNNTCTMEKARIIQKIETFISKEENKSYKKLYKIMKESKNSYFGIEIYYRFIEGKIEPQLEVYGVECNDDISMQSFKKQIKTMREFPFLSELHEFQDSYFLKNLFTIEHVQTKNNEESRAEREDYKVLLNTIQTKMGKDLIEISVEESYENKQQKLINDGQKNKKNRVKCLKANSQNTLYVLDLLMKKLILSDNETNSASKGYFFCFFNNKRIDAYTACYEHNEAGNFEEYEENDESFEPKIVYEVVENMNKEHSIEIYDVIFYFFFQISKYYKKVNVERKY</sequence>
<evidence type="ECO:0000313" key="1">
    <source>
        <dbReference type="EMBL" id="EJW01687.1"/>
    </source>
</evidence>
<dbReference type="HOGENOM" id="CLU_900247_0_0_1"/>
<dbReference type="EMBL" id="AFBI03000001">
    <property type="protein sequence ID" value="EJW01687.1"/>
    <property type="molecule type" value="Genomic_DNA"/>
</dbReference>
<dbReference type="Proteomes" id="UP000003163">
    <property type="component" value="Unassembled WGS sequence"/>
</dbReference>
<protein>
    <submittedName>
        <fullName evidence="1">Uncharacterized protein</fullName>
    </submittedName>
</protein>
<dbReference type="InParanoid" id="J9DK05"/>